<organism evidence="1 2">
    <name type="scientific">Colletotrichum abscissum</name>
    <dbReference type="NCBI Taxonomy" id="1671311"/>
    <lineage>
        <taxon>Eukaryota</taxon>
        <taxon>Fungi</taxon>
        <taxon>Dikarya</taxon>
        <taxon>Ascomycota</taxon>
        <taxon>Pezizomycotina</taxon>
        <taxon>Sordariomycetes</taxon>
        <taxon>Hypocreomycetidae</taxon>
        <taxon>Glomerellales</taxon>
        <taxon>Glomerellaceae</taxon>
        <taxon>Colletotrichum</taxon>
        <taxon>Colletotrichum acutatum species complex</taxon>
    </lineage>
</organism>
<proteinExistence type="predicted"/>
<sequence>MMMGSLKPPVGECGDARASNCVLPIPSPWGFVLASLVPAHEHTFKGLKDLLASSRLLRGL</sequence>
<dbReference type="Proteomes" id="UP001056436">
    <property type="component" value="Unassembled WGS sequence"/>
</dbReference>
<protein>
    <submittedName>
        <fullName evidence="1">Uncharacterized protein</fullName>
    </submittedName>
</protein>
<accession>A0A9P9XLD6</accession>
<dbReference type="OrthoDB" id="10347849at2759"/>
<keyword evidence="2" id="KW-1185">Reference proteome</keyword>
<name>A0A9P9XLD6_9PEZI</name>
<gene>
    <name evidence="1" type="ORF">CABS02_03978</name>
</gene>
<dbReference type="AlphaFoldDB" id="A0A9P9XLD6"/>
<dbReference type="EMBL" id="SDAQ01000015">
    <property type="protein sequence ID" value="KAI3555924.1"/>
    <property type="molecule type" value="Genomic_DNA"/>
</dbReference>
<evidence type="ECO:0000313" key="2">
    <source>
        <dbReference type="Proteomes" id="UP001056436"/>
    </source>
</evidence>
<reference evidence="1" key="1">
    <citation type="submission" date="2019-01" db="EMBL/GenBank/DDBJ databases">
        <title>Colletotrichum abscissum LGMF1257.</title>
        <authorList>
            <person name="Baroncelli R."/>
        </authorList>
    </citation>
    <scope>NUCLEOTIDE SEQUENCE</scope>
    <source>
        <strain evidence="1">Ca142</strain>
    </source>
</reference>
<comment type="caution">
    <text evidence="1">The sequence shown here is derived from an EMBL/GenBank/DDBJ whole genome shotgun (WGS) entry which is preliminary data.</text>
</comment>
<evidence type="ECO:0000313" key="1">
    <source>
        <dbReference type="EMBL" id="KAI3555924.1"/>
    </source>
</evidence>